<dbReference type="SUPFAM" id="SSF82714">
    <property type="entry name" value="Multidrug efflux transporter AcrB TolC docking domain, DN and DC subdomains"/>
    <property type="match status" value="2"/>
</dbReference>
<feature type="transmembrane region" description="Helical" evidence="1">
    <location>
        <begin position="12"/>
        <end position="32"/>
    </location>
</feature>
<proteinExistence type="predicted"/>
<dbReference type="GO" id="GO:0005886">
    <property type="term" value="C:plasma membrane"/>
    <property type="evidence" value="ECO:0007669"/>
    <property type="project" value="TreeGrafter"/>
</dbReference>
<protein>
    <submittedName>
        <fullName evidence="2">Acriflavine resistance protein B</fullName>
    </submittedName>
</protein>
<feature type="transmembrane region" description="Helical" evidence="1">
    <location>
        <begin position="360"/>
        <end position="381"/>
    </location>
</feature>
<comment type="caution">
    <text evidence="2">The sequence shown here is derived from an EMBL/GenBank/DDBJ whole genome shotgun (WGS) entry which is preliminary data.</text>
</comment>
<feature type="transmembrane region" description="Helical" evidence="1">
    <location>
        <begin position="525"/>
        <end position="547"/>
    </location>
</feature>
<evidence type="ECO:0000313" key="3">
    <source>
        <dbReference type="Proteomes" id="UP000238563"/>
    </source>
</evidence>
<dbReference type="EMBL" id="PVBT01000007">
    <property type="protein sequence ID" value="PRD50542.1"/>
    <property type="molecule type" value="Genomic_DNA"/>
</dbReference>
<feature type="transmembrane region" description="Helical" evidence="1">
    <location>
        <begin position="431"/>
        <end position="453"/>
    </location>
</feature>
<dbReference type="GO" id="GO:0042910">
    <property type="term" value="F:xenobiotic transmembrane transporter activity"/>
    <property type="evidence" value="ECO:0007669"/>
    <property type="project" value="TreeGrafter"/>
</dbReference>
<evidence type="ECO:0000313" key="2">
    <source>
        <dbReference type="EMBL" id="PRD50542.1"/>
    </source>
</evidence>
<evidence type="ECO:0000256" key="1">
    <source>
        <dbReference type="SAM" id="Phobius"/>
    </source>
</evidence>
<keyword evidence="1" id="KW-0472">Membrane</keyword>
<feature type="transmembrane region" description="Helical" evidence="1">
    <location>
        <begin position="959"/>
        <end position="977"/>
    </location>
</feature>
<gene>
    <name evidence="2" type="ORF">C5750_21590</name>
</gene>
<feature type="transmembrane region" description="Helical" evidence="1">
    <location>
        <begin position="334"/>
        <end position="353"/>
    </location>
</feature>
<dbReference type="InterPro" id="IPR027463">
    <property type="entry name" value="AcrB_DN_DC_subdom"/>
</dbReference>
<dbReference type="PANTHER" id="PTHR32063:SF78">
    <property type="entry name" value="ACRB_ACRD_ACRF FAMILY PROTEIN"/>
    <property type="match status" value="1"/>
</dbReference>
<dbReference type="FunFam" id="3.30.70.1430:FF:000001">
    <property type="entry name" value="Efflux pump membrane transporter"/>
    <property type="match status" value="1"/>
</dbReference>
<dbReference type="PRINTS" id="PR00702">
    <property type="entry name" value="ACRIFLAVINRP"/>
</dbReference>
<sequence>MNISDPFIRRPVGTTLLALGLLILGIVAYGFLPVASLPSVDLPTIRVSASRPGADPATMAASVAAPLERRLGSIAGVTELTSVSSLGSTNITVQFDLSRDVDGAAQDVQAALNAAATDLPSDLPTLPSFRKVNPAAAPVLILALTSDTIAPSAIYDAADTVIVQRISQVDGVGEVTASGADQPAVRIRLDPDRLAAMGMSLDNVRTAITNANVAEPVGSIDGTDFAFSIGTNAQLKTPEDYGRVIIRSGDGTAVRLSDIATVDQGVRNSRSDAWYNGKPSVLLNITKQANANVITTVDAVKTLLPDLKRLIPPGIDIAVLSDRTTTIHASVNDMQWTLLATICLVMAVVMVFLRRATPTFAAGVTVPLSLAGTFAAMWAWGLSIDNLSLMALAVSVGFVVDDAIVMIENIYANLEAGMKPMRAALEGARQIGFTVVSISLSLLAAFIPLFFMGGIVGRFFQTFSLTLAFTIAVSTVVSLTVTPMICGHRLKPHDTDARPGVFGRIVEGTLDAVIGFYGRTLKSVLYHRVLAVLVIFACVAITVFLYIKVPKGFFPQDDTGFIMGGTQASTDISYPAMVLLQRQAAEIAGQDPAVAGVGSSVGGGGFSSGVNRGQLLISLKPEKQRDPTAVVIDRMRKSLASVAGLSTFLFSPGDIRAGGRSTQSQYQFTLWDADYNELVTWAPKILDRLKLEPGLTDVATDRQPNGLQANVTIDRVAAARMGVAIGDIDSALNNAFSQRQISTIYSARNQYRVVIEANNDYARDPAQIANLHVTGTGGIQVPLSSVAKIERTLAPLVVNHQGQFPSVTISYNLALGTSLEEANNAVQSAVLEMHLPDSLHAEFAGDAASLTQSTGSQPLLILAALLTVYIVLGILYESLAHPLTIISTLPSAGLGALLALVVTGTDLTLIAFIGIILLIGIVKKNGIMMVDFALHGERVSGLSAEDAIYQACLKRFRPILMTTLAAIMGAIPLIIATGPGTELRRPLGITIVGGLIVSQVLTLYTTPVIYLMLARLHHRWSVKKSAPAVPAGIAGEAGTPPGTGKNFIEF</sequence>
<dbReference type="AlphaFoldDB" id="A0A2S9JCL1"/>
<dbReference type="PANTHER" id="PTHR32063">
    <property type="match status" value="1"/>
</dbReference>
<keyword evidence="1" id="KW-0812">Transmembrane</keyword>
<keyword evidence="3" id="KW-1185">Reference proteome</keyword>
<dbReference type="Gene3D" id="1.20.1640.10">
    <property type="entry name" value="Multidrug efflux transporter AcrB transmembrane domain"/>
    <property type="match status" value="2"/>
</dbReference>
<organism evidence="2 3">
    <name type="scientific">Phyllobacterium myrsinacearum</name>
    <dbReference type="NCBI Taxonomy" id="28101"/>
    <lineage>
        <taxon>Bacteria</taxon>
        <taxon>Pseudomonadati</taxon>
        <taxon>Pseudomonadota</taxon>
        <taxon>Alphaproteobacteria</taxon>
        <taxon>Hyphomicrobiales</taxon>
        <taxon>Phyllobacteriaceae</taxon>
        <taxon>Phyllobacterium</taxon>
    </lineage>
</organism>
<dbReference type="Pfam" id="PF00873">
    <property type="entry name" value="ACR_tran"/>
    <property type="match status" value="1"/>
</dbReference>
<dbReference type="InterPro" id="IPR001036">
    <property type="entry name" value="Acrflvin-R"/>
</dbReference>
<name>A0A2S9JCL1_9HYPH</name>
<dbReference type="SUPFAM" id="SSF82693">
    <property type="entry name" value="Multidrug efflux transporter AcrB pore domain, PN1, PN2, PC1 and PC2 subdomains"/>
    <property type="match status" value="3"/>
</dbReference>
<feature type="transmembrane region" description="Helical" evidence="1">
    <location>
        <begin position="989"/>
        <end position="1013"/>
    </location>
</feature>
<feature type="transmembrane region" description="Helical" evidence="1">
    <location>
        <begin position="859"/>
        <end position="876"/>
    </location>
</feature>
<dbReference type="RefSeq" id="WP_105736596.1">
    <property type="nucleotide sequence ID" value="NZ_PVBT01000007.1"/>
</dbReference>
<feature type="transmembrane region" description="Helical" evidence="1">
    <location>
        <begin position="459"/>
        <end position="481"/>
    </location>
</feature>
<accession>A0A2S9JCL1</accession>
<dbReference type="OrthoDB" id="9807350at2"/>
<dbReference type="Gene3D" id="3.30.70.1320">
    <property type="entry name" value="Multidrug efflux transporter AcrB pore domain like"/>
    <property type="match status" value="1"/>
</dbReference>
<feature type="transmembrane region" description="Helical" evidence="1">
    <location>
        <begin position="896"/>
        <end position="922"/>
    </location>
</feature>
<dbReference type="Gene3D" id="3.30.70.1430">
    <property type="entry name" value="Multidrug efflux transporter AcrB pore domain"/>
    <property type="match status" value="2"/>
</dbReference>
<dbReference type="SUPFAM" id="SSF82866">
    <property type="entry name" value="Multidrug efflux transporter AcrB transmembrane domain"/>
    <property type="match status" value="2"/>
</dbReference>
<keyword evidence="1" id="KW-1133">Transmembrane helix</keyword>
<dbReference type="Gene3D" id="3.30.2090.10">
    <property type="entry name" value="Multidrug efflux transporter AcrB TolC docking domain, DN and DC subdomains"/>
    <property type="match status" value="2"/>
</dbReference>
<dbReference type="Gene3D" id="3.30.70.1440">
    <property type="entry name" value="Multidrug efflux transporter AcrB pore domain"/>
    <property type="match status" value="1"/>
</dbReference>
<dbReference type="Proteomes" id="UP000238563">
    <property type="component" value="Unassembled WGS sequence"/>
</dbReference>
<reference evidence="2 3" key="1">
    <citation type="submission" date="2018-02" db="EMBL/GenBank/DDBJ databases">
        <title>The draft genome of Phyllobacterium myrsinacearum DSM5892.</title>
        <authorList>
            <person name="Li L."/>
            <person name="Liu L."/>
            <person name="Zhang X."/>
            <person name="Wang T."/>
        </authorList>
    </citation>
    <scope>NUCLEOTIDE SEQUENCE [LARGE SCALE GENOMIC DNA]</scope>
    <source>
        <strain evidence="2 3">DSM 5892</strain>
    </source>
</reference>